<evidence type="ECO:0000313" key="1">
    <source>
        <dbReference type="EMBL" id="OCS83514.1"/>
    </source>
</evidence>
<keyword evidence="2" id="KW-1185">Reference proteome</keyword>
<accession>A0A1C0Y8L7</accession>
<dbReference type="EMBL" id="MASJ01000034">
    <property type="protein sequence ID" value="OCS83514.1"/>
    <property type="molecule type" value="Genomic_DNA"/>
</dbReference>
<gene>
    <name evidence="1" type="ORF">A6M13_04315</name>
</gene>
<dbReference type="OrthoDB" id="2452874at2"/>
<dbReference type="AlphaFoldDB" id="A0A1C0Y8L7"/>
<sequence>MTNKYSAQNIAAYFIYEVNELKSFINNEVLQYMLADVDAAWHKHFGNSAFTEEVAVSCDYTVKTVYDAYAELGEQHIEAPAKEWDLPYGTFQLVYRPFAVPAFTADEERIVRNVIRHYRLLATQAV</sequence>
<organism evidence="1 2">
    <name type="scientific">Caryophanon tenue</name>
    <dbReference type="NCBI Taxonomy" id="33978"/>
    <lineage>
        <taxon>Bacteria</taxon>
        <taxon>Bacillati</taxon>
        <taxon>Bacillota</taxon>
        <taxon>Bacilli</taxon>
        <taxon>Bacillales</taxon>
        <taxon>Caryophanaceae</taxon>
        <taxon>Caryophanon</taxon>
    </lineage>
</organism>
<dbReference type="Proteomes" id="UP000093199">
    <property type="component" value="Unassembled WGS sequence"/>
</dbReference>
<comment type="caution">
    <text evidence="1">The sequence shown here is derived from an EMBL/GenBank/DDBJ whole genome shotgun (WGS) entry which is preliminary data.</text>
</comment>
<reference evidence="1 2" key="1">
    <citation type="submission" date="2016-07" db="EMBL/GenBank/DDBJ databases">
        <title>Caryophanon tenue genome sequencing.</title>
        <authorList>
            <person name="Verma A."/>
            <person name="Pal Y."/>
            <person name="Krishnamurthi S."/>
        </authorList>
    </citation>
    <scope>NUCLEOTIDE SEQUENCE [LARGE SCALE GENOMIC DNA]</scope>
    <source>
        <strain evidence="1 2">DSM 14152</strain>
    </source>
</reference>
<protein>
    <submittedName>
        <fullName evidence="1">Uncharacterized protein</fullName>
    </submittedName>
</protein>
<name>A0A1C0Y8L7_9BACL</name>
<evidence type="ECO:0000313" key="2">
    <source>
        <dbReference type="Proteomes" id="UP000093199"/>
    </source>
</evidence>
<dbReference type="RefSeq" id="WP_066546725.1">
    <property type="nucleotide sequence ID" value="NZ_MASJ01000034.1"/>
</dbReference>
<proteinExistence type="predicted"/>